<dbReference type="AlphaFoldDB" id="A0A8J3K6H8"/>
<keyword evidence="3" id="KW-1185">Reference proteome</keyword>
<dbReference type="InterPro" id="IPR025311">
    <property type="entry name" value="DUF4166"/>
</dbReference>
<gene>
    <name evidence="2" type="ORF">Cch02nite_45870</name>
</gene>
<dbReference type="RefSeq" id="WP_191838842.1">
    <property type="nucleotide sequence ID" value="NZ_BAAALB010000008.1"/>
</dbReference>
<organism evidence="2 3">
    <name type="scientific">Catellatospora chokoriensis</name>
    <dbReference type="NCBI Taxonomy" id="310353"/>
    <lineage>
        <taxon>Bacteria</taxon>
        <taxon>Bacillati</taxon>
        <taxon>Actinomycetota</taxon>
        <taxon>Actinomycetes</taxon>
        <taxon>Micromonosporales</taxon>
        <taxon>Micromonosporaceae</taxon>
        <taxon>Catellatospora</taxon>
    </lineage>
</organism>
<dbReference type="EMBL" id="BONG01000029">
    <property type="protein sequence ID" value="GIF91143.1"/>
    <property type="molecule type" value="Genomic_DNA"/>
</dbReference>
<dbReference type="Pfam" id="PF13761">
    <property type="entry name" value="DUF4166"/>
    <property type="match status" value="1"/>
</dbReference>
<protein>
    <recommendedName>
        <fullName evidence="1">DUF4166 domain-containing protein</fullName>
    </recommendedName>
</protein>
<name>A0A8J3K6H8_9ACTN</name>
<proteinExistence type="predicted"/>
<evidence type="ECO:0000313" key="2">
    <source>
        <dbReference type="EMBL" id="GIF91143.1"/>
    </source>
</evidence>
<evidence type="ECO:0000313" key="3">
    <source>
        <dbReference type="Proteomes" id="UP000619293"/>
    </source>
</evidence>
<sequence length="226" mass="25982">MNSLFHTALGADFDRLHPRLRERFGFTSTDRRGCVGHGVMDRIWRGPAYTRPFLALGTMRNIMFPEQGRNVPFTIENYAYPDSYGRETLTFVRTFELPRRRRRFDATMVWDPHREVIVDYLGTHQHIAADLHLRVDEQGGLHLRSGQMRLRAPGVDTALPPAATAVAEVHERYDDAADVFRIDVRVVNPWFGPVFGYTGAFTVRYVDTEATPVPASVKPYREQARY</sequence>
<reference evidence="2 3" key="1">
    <citation type="submission" date="2021-01" db="EMBL/GenBank/DDBJ databases">
        <title>Whole genome shotgun sequence of Catellatospora chokoriensis NBRC 107358.</title>
        <authorList>
            <person name="Komaki H."/>
            <person name="Tamura T."/>
        </authorList>
    </citation>
    <scope>NUCLEOTIDE SEQUENCE [LARGE SCALE GENOMIC DNA]</scope>
    <source>
        <strain evidence="2 3">NBRC 107358</strain>
    </source>
</reference>
<dbReference type="Proteomes" id="UP000619293">
    <property type="component" value="Unassembled WGS sequence"/>
</dbReference>
<feature type="domain" description="DUF4166" evidence="1">
    <location>
        <begin position="16"/>
        <end position="201"/>
    </location>
</feature>
<accession>A0A8J3K6H8</accession>
<comment type="caution">
    <text evidence="2">The sequence shown here is derived from an EMBL/GenBank/DDBJ whole genome shotgun (WGS) entry which is preliminary data.</text>
</comment>
<evidence type="ECO:0000259" key="1">
    <source>
        <dbReference type="Pfam" id="PF13761"/>
    </source>
</evidence>